<organism evidence="1 2">
    <name type="scientific">Nocardia mexicana</name>
    <dbReference type="NCBI Taxonomy" id="279262"/>
    <lineage>
        <taxon>Bacteria</taxon>
        <taxon>Bacillati</taxon>
        <taxon>Actinomycetota</taxon>
        <taxon>Actinomycetes</taxon>
        <taxon>Mycobacteriales</taxon>
        <taxon>Nocardiaceae</taxon>
        <taxon>Nocardia</taxon>
    </lineage>
</organism>
<reference evidence="1 2" key="1">
    <citation type="submission" date="2018-07" db="EMBL/GenBank/DDBJ databases">
        <title>Genomic Encyclopedia of Type Strains, Phase IV (KMG-IV): sequencing the most valuable type-strain genomes for metagenomic binning, comparative biology and taxonomic classification.</title>
        <authorList>
            <person name="Goeker M."/>
        </authorList>
    </citation>
    <scope>NUCLEOTIDE SEQUENCE [LARGE SCALE GENOMIC DNA]</scope>
    <source>
        <strain evidence="1 2">DSM 44952</strain>
    </source>
</reference>
<proteinExistence type="predicted"/>
<evidence type="ECO:0000313" key="1">
    <source>
        <dbReference type="EMBL" id="RDI42800.1"/>
    </source>
</evidence>
<keyword evidence="2" id="KW-1185">Reference proteome</keyword>
<dbReference type="RefSeq" id="WP_068028063.1">
    <property type="nucleotide sequence ID" value="NZ_QQAZ01000024.1"/>
</dbReference>
<dbReference type="EMBL" id="QQAZ01000024">
    <property type="protein sequence ID" value="RDI42800.1"/>
    <property type="molecule type" value="Genomic_DNA"/>
</dbReference>
<accession>A0A370GHG6</accession>
<name>A0A370GHG6_9NOCA</name>
<dbReference type="Proteomes" id="UP000255355">
    <property type="component" value="Unassembled WGS sequence"/>
</dbReference>
<dbReference type="AlphaFoldDB" id="A0A370GHG6"/>
<protein>
    <submittedName>
        <fullName evidence="1">Uncharacterized protein</fullName>
    </submittedName>
</protein>
<comment type="caution">
    <text evidence="1">The sequence shown here is derived from an EMBL/GenBank/DDBJ whole genome shotgun (WGS) entry which is preliminary data.</text>
</comment>
<sequence>MAQAAQNYHTGYRAGYRAGYRDGVAAARHLAGETATPPLVRPGDYGQGYLAGYVDGYRWSWTEPARSE</sequence>
<gene>
    <name evidence="1" type="ORF">DFR68_12463</name>
</gene>
<evidence type="ECO:0000313" key="2">
    <source>
        <dbReference type="Proteomes" id="UP000255355"/>
    </source>
</evidence>